<evidence type="ECO:0000313" key="13">
    <source>
        <dbReference type="EMBL" id="CAL1535399.1"/>
    </source>
</evidence>
<feature type="binding site" evidence="9">
    <location>
        <position position="235"/>
    </location>
    <ligand>
        <name>Zn(2+)</name>
        <dbReference type="ChEBI" id="CHEBI:29105"/>
        <note>catalytic</note>
    </ligand>
</feature>
<feature type="binding site" evidence="8">
    <location>
        <position position="251"/>
    </location>
    <ligand>
        <name>a protein</name>
        <dbReference type="ChEBI" id="CHEBI:16541"/>
    </ligand>
    <ligandPart>
        <name>C-terminal Xaa-(2S)-2-hydroxyglycine residue</name>
        <dbReference type="ChEBI" id="CHEBI:142768"/>
    </ligandPart>
</feature>
<dbReference type="PROSITE" id="PS51125">
    <property type="entry name" value="NHL"/>
    <property type="match status" value="2"/>
</dbReference>
<dbReference type="InterPro" id="IPR000720">
    <property type="entry name" value="PHM/PAL"/>
</dbReference>
<proteinExistence type="predicted"/>
<feature type="chain" id="PRO_5043438615" description="peptidylamidoglycolate lyase" evidence="12">
    <location>
        <begin position="21"/>
        <end position="386"/>
    </location>
</feature>
<evidence type="ECO:0000313" key="14">
    <source>
        <dbReference type="Proteomes" id="UP001497497"/>
    </source>
</evidence>
<feature type="binding site" evidence="8">
    <location>
        <position position="199"/>
    </location>
    <ligand>
        <name>a protein</name>
        <dbReference type="ChEBI" id="CHEBI:16541"/>
    </ligand>
    <ligandPart>
        <name>C-terminal Xaa-(2S)-2-hydroxyglycine residue</name>
        <dbReference type="ChEBI" id="CHEBI:142768"/>
    </ligandPart>
</feature>
<dbReference type="InterPro" id="IPR001258">
    <property type="entry name" value="NHL_repeat"/>
</dbReference>
<keyword evidence="2 9" id="KW-0479">Metal-binding</keyword>
<feature type="binding site" evidence="9">
    <location>
        <position position="132"/>
    </location>
    <ligand>
        <name>Zn(2+)</name>
        <dbReference type="ChEBI" id="CHEBI:29105"/>
        <note>catalytic</note>
    </ligand>
</feature>
<keyword evidence="3 12" id="KW-0732">Signal</keyword>
<dbReference type="CDD" id="cd14958">
    <property type="entry name" value="NHL_PAL_like"/>
    <property type="match status" value="1"/>
</dbReference>
<keyword evidence="5 10" id="KW-1015">Disulfide bond</keyword>
<accession>A0AAV2HMW8</accession>
<keyword evidence="9" id="KW-0106">Calcium</keyword>
<feature type="repeat" description="NHL" evidence="11">
    <location>
        <begin position="117"/>
        <end position="158"/>
    </location>
</feature>
<dbReference type="InterPro" id="IPR011042">
    <property type="entry name" value="6-blade_b-propeller_TolB-like"/>
</dbReference>
<dbReference type="GO" id="GO:0004504">
    <property type="term" value="F:peptidylglycine monooxygenase activity"/>
    <property type="evidence" value="ECO:0007669"/>
    <property type="project" value="TreeGrafter"/>
</dbReference>
<dbReference type="GO" id="GO:0006518">
    <property type="term" value="P:peptide metabolic process"/>
    <property type="evidence" value="ECO:0007669"/>
    <property type="project" value="InterPro"/>
</dbReference>
<keyword evidence="9" id="KW-0862">Zinc</keyword>
<dbReference type="GO" id="GO:0016020">
    <property type="term" value="C:membrane"/>
    <property type="evidence" value="ECO:0007669"/>
    <property type="project" value="InterPro"/>
</dbReference>
<evidence type="ECO:0000256" key="7">
    <source>
        <dbReference type="ARBA" id="ARBA00023239"/>
    </source>
</evidence>
<evidence type="ECO:0000256" key="1">
    <source>
        <dbReference type="ARBA" id="ARBA00012343"/>
    </source>
</evidence>
<evidence type="ECO:0000256" key="10">
    <source>
        <dbReference type="PIRSR" id="PIRSR600720-3"/>
    </source>
</evidence>
<dbReference type="AlphaFoldDB" id="A0AAV2HMW8"/>
<gene>
    <name evidence="13" type="ORF">GSLYS_00009359001</name>
</gene>
<feature type="binding site" evidence="9">
    <location>
        <position position="134"/>
    </location>
    <ligand>
        <name>Ca(2+)</name>
        <dbReference type="ChEBI" id="CHEBI:29108"/>
        <note>structural</note>
    </ligand>
</feature>
<evidence type="ECO:0000256" key="3">
    <source>
        <dbReference type="ARBA" id="ARBA00022729"/>
    </source>
</evidence>
<reference evidence="13 14" key="1">
    <citation type="submission" date="2024-04" db="EMBL/GenBank/DDBJ databases">
        <authorList>
            <consortium name="Genoscope - CEA"/>
            <person name="William W."/>
        </authorList>
    </citation>
    <scope>NUCLEOTIDE SEQUENCE [LARGE SCALE GENOMIC DNA]</scope>
</reference>
<keyword evidence="7" id="KW-0456">Lyase</keyword>
<evidence type="ECO:0000256" key="11">
    <source>
        <dbReference type="PROSITE-ProRule" id="PRU00504"/>
    </source>
</evidence>
<dbReference type="PRINTS" id="PR00790">
    <property type="entry name" value="PAMONOXGNASE"/>
</dbReference>
<feature type="signal peptide" evidence="12">
    <location>
        <begin position="1"/>
        <end position="20"/>
    </location>
</feature>
<keyword evidence="14" id="KW-1185">Reference proteome</keyword>
<feature type="binding site" evidence="9">
    <location>
        <position position="350"/>
    </location>
    <ligand>
        <name>Zn(2+)</name>
        <dbReference type="ChEBI" id="CHEBI:29105"/>
        <note>catalytic</note>
    </ligand>
</feature>
<dbReference type="EC" id="4.3.2.5" evidence="1"/>
<dbReference type="EMBL" id="CAXITT010000201">
    <property type="protein sequence ID" value="CAL1535399.1"/>
    <property type="molecule type" value="Genomic_DNA"/>
</dbReference>
<feature type="disulfide bond" evidence="10">
    <location>
        <begin position="180"/>
        <end position="200"/>
    </location>
</feature>
<sequence length="386" mass="43238">MASVEISRLLLLSLLSTTYGLPYFDEDWSPRQIREYFIQRAAEQARPRLDVGFNLDGQGVGQVSGVDVDSNGDLYVFHRADRPWTAETYVMFTNVLSEDAKVPISSDVIYKVDPKTGKLTHSFGKDFFNVPHGLKIDQHDNIWVTDVGRHQVFRFPKGATRPDLELGEKFVPGSDEKHFCKPTDVAVASNGDFFVSDGYCNNRILKFSSSGQIIALWGDREGSYTLTPSSLNIPHSITLIEELDLVCVADRENSRALCYNAGLNNKTSIGTFNRTLIPQGDMGKVYAIYYDKADKEMVAAGLLSEYPLRSGDGSDIYPARAFTYNLEGKQLISWAFITPDVARNGPSLIHDLCASRDGRDFYLADLDQKTVYKYTKNWSTAVTQQQ</sequence>
<feature type="disulfide bond" evidence="10">
    <location>
        <begin position="247"/>
        <end position="258"/>
    </location>
</feature>
<dbReference type="GO" id="GO:0005576">
    <property type="term" value="C:extracellular region"/>
    <property type="evidence" value="ECO:0007669"/>
    <property type="project" value="TreeGrafter"/>
</dbReference>
<dbReference type="Pfam" id="PF01436">
    <property type="entry name" value="NHL"/>
    <property type="match status" value="2"/>
</dbReference>
<keyword evidence="4" id="KW-0677">Repeat</keyword>
<dbReference type="Proteomes" id="UP001497497">
    <property type="component" value="Unassembled WGS sequence"/>
</dbReference>
<dbReference type="GO" id="GO:0046872">
    <property type="term" value="F:metal ion binding"/>
    <property type="evidence" value="ECO:0007669"/>
    <property type="project" value="UniProtKB-KW"/>
</dbReference>
<feature type="binding site" evidence="9">
    <location>
        <position position="66"/>
    </location>
    <ligand>
        <name>Ca(2+)</name>
        <dbReference type="ChEBI" id="CHEBI:29108"/>
        <note>structural</note>
    </ligand>
</feature>
<feature type="binding site" evidence="8">
    <location>
        <position position="79"/>
    </location>
    <ligand>
        <name>a protein</name>
        <dbReference type="ChEBI" id="CHEBI:16541"/>
    </ligand>
    <ligandPart>
        <name>C-terminal Xaa-(2S)-2-hydroxyglycine residue</name>
        <dbReference type="ChEBI" id="CHEBI:142768"/>
    </ligandPart>
</feature>
<evidence type="ECO:0000256" key="8">
    <source>
        <dbReference type="PIRSR" id="PIRSR600720-1"/>
    </source>
</evidence>
<evidence type="ECO:0000256" key="9">
    <source>
        <dbReference type="PIRSR" id="PIRSR600720-2"/>
    </source>
</evidence>
<protein>
    <recommendedName>
        <fullName evidence="1">peptidylamidoglycolate lyase</fullName>
        <ecNumber evidence="1">4.3.2.5</ecNumber>
    </recommendedName>
</protein>
<evidence type="ECO:0000256" key="4">
    <source>
        <dbReference type="ARBA" id="ARBA00022737"/>
    </source>
</evidence>
<keyword evidence="6" id="KW-0325">Glycoprotein</keyword>
<evidence type="ECO:0000256" key="6">
    <source>
        <dbReference type="ARBA" id="ARBA00023180"/>
    </source>
</evidence>
<feature type="binding site" evidence="9">
    <location>
        <position position="351"/>
    </location>
    <ligand>
        <name>Ca(2+)</name>
        <dbReference type="ChEBI" id="CHEBI:29108"/>
        <note>structural</note>
    </ligand>
</feature>
<comment type="caution">
    <text evidence="13">The sequence shown here is derived from an EMBL/GenBank/DDBJ whole genome shotgun (WGS) entry which is preliminary data.</text>
</comment>
<organism evidence="13 14">
    <name type="scientific">Lymnaea stagnalis</name>
    <name type="common">Great pond snail</name>
    <name type="synonym">Helix stagnalis</name>
    <dbReference type="NCBI Taxonomy" id="6523"/>
    <lineage>
        <taxon>Eukaryota</taxon>
        <taxon>Metazoa</taxon>
        <taxon>Spiralia</taxon>
        <taxon>Lophotrochozoa</taxon>
        <taxon>Mollusca</taxon>
        <taxon>Gastropoda</taxon>
        <taxon>Heterobranchia</taxon>
        <taxon>Euthyneura</taxon>
        <taxon>Panpulmonata</taxon>
        <taxon>Hygrophila</taxon>
        <taxon>Lymnaeoidea</taxon>
        <taxon>Lymnaeidae</taxon>
        <taxon>Lymnaea</taxon>
    </lineage>
</organism>
<feature type="repeat" description="NHL" evidence="11">
    <location>
        <begin position="171"/>
        <end position="210"/>
    </location>
</feature>
<dbReference type="GO" id="GO:0004598">
    <property type="term" value="F:peptidylamidoglycolate lyase activity"/>
    <property type="evidence" value="ECO:0007669"/>
    <property type="project" value="UniProtKB-EC"/>
</dbReference>
<dbReference type="Gene3D" id="2.120.10.30">
    <property type="entry name" value="TolB, C-terminal domain"/>
    <property type="match status" value="1"/>
</dbReference>
<evidence type="ECO:0000256" key="2">
    <source>
        <dbReference type="ARBA" id="ARBA00022723"/>
    </source>
</evidence>
<dbReference type="PANTHER" id="PTHR10680">
    <property type="entry name" value="PEPTIDYL-GLYCINE ALPHA-AMIDATING MONOOXYGENASE"/>
    <property type="match status" value="1"/>
</dbReference>
<evidence type="ECO:0000256" key="5">
    <source>
        <dbReference type="ARBA" id="ARBA00023157"/>
    </source>
</evidence>
<name>A0AAV2HMW8_LYMST</name>
<comment type="cofactor">
    <cofactor evidence="9">
        <name>Zn(2+)</name>
        <dbReference type="ChEBI" id="CHEBI:29105"/>
    </cofactor>
    <text evidence="9">Binds one Zn(2+) ion per subunit.</text>
</comment>
<evidence type="ECO:0000256" key="12">
    <source>
        <dbReference type="SAM" id="SignalP"/>
    </source>
</evidence>
<dbReference type="SUPFAM" id="SSF101898">
    <property type="entry name" value="NHL repeat"/>
    <property type="match status" value="1"/>
</dbReference>
<dbReference type="PANTHER" id="PTHR10680:SF14">
    <property type="entry name" value="PEPTIDYL-GLYCINE ALPHA-AMIDATING MONOOXYGENASE"/>
    <property type="match status" value="1"/>
</dbReference>